<reference evidence="3" key="1">
    <citation type="journal article" date="2019" name="Int. J. Syst. Evol. Microbiol.">
        <title>The Global Catalogue of Microorganisms (GCM) 10K type strain sequencing project: providing services to taxonomists for standard genome sequencing and annotation.</title>
        <authorList>
            <consortium name="The Broad Institute Genomics Platform"/>
            <consortium name="The Broad Institute Genome Sequencing Center for Infectious Disease"/>
            <person name="Wu L."/>
            <person name="Ma J."/>
        </authorList>
    </citation>
    <scope>NUCLEOTIDE SEQUENCE [LARGE SCALE GENOMIC DNA]</scope>
    <source>
        <strain evidence="3">CGMCC 1.15304</strain>
    </source>
</reference>
<dbReference type="Proteomes" id="UP001595776">
    <property type="component" value="Unassembled WGS sequence"/>
</dbReference>
<gene>
    <name evidence="2" type="ORF">ACFO5Q_10385</name>
</gene>
<keyword evidence="3" id="KW-1185">Reference proteome</keyword>
<name>A0ABV8UBE8_9PROT</name>
<feature type="transmembrane region" description="Helical" evidence="1">
    <location>
        <begin position="63"/>
        <end position="87"/>
    </location>
</feature>
<feature type="transmembrane region" description="Helical" evidence="1">
    <location>
        <begin position="99"/>
        <end position="118"/>
    </location>
</feature>
<dbReference type="RefSeq" id="WP_068145877.1">
    <property type="nucleotide sequence ID" value="NZ_JBHSCR010000007.1"/>
</dbReference>
<evidence type="ECO:0000256" key="1">
    <source>
        <dbReference type="SAM" id="Phobius"/>
    </source>
</evidence>
<feature type="transmembrane region" description="Helical" evidence="1">
    <location>
        <begin position="12"/>
        <end position="33"/>
    </location>
</feature>
<keyword evidence="1" id="KW-0812">Transmembrane</keyword>
<dbReference type="EMBL" id="JBHSCR010000007">
    <property type="protein sequence ID" value="MFC4348252.1"/>
    <property type="molecule type" value="Genomic_DNA"/>
</dbReference>
<evidence type="ECO:0000313" key="2">
    <source>
        <dbReference type="EMBL" id="MFC4348252.1"/>
    </source>
</evidence>
<proteinExistence type="predicted"/>
<keyword evidence="1" id="KW-0472">Membrane</keyword>
<keyword evidence="1" id="KW-1133">Transmembrane helix</keyword>
<feature type="transmembrane region" description="Helical" evidence="1">
    <location>
        <begin position="130"/>
        <end position="151"/>
    </location>
</feature>
<evidence type="ECO:0000313" key="3">
    <source>
        <dbReference type="Proteomes" id="UP001595776"/>
    </source>
</evidence>
<comment type="caution">
    <text evidence="2">The sequence shown here is derived from an EMBL/GenBank/DDBJ whole genome shotgun (WGS) entry which is preliminary data.</text>
</comment>
<sequence>MYEHDWHWKRAILAGFVAPLGSATVVGLFYWLISNLIVLLGQTELEPSSINLIAGFFLEAETLFSISLGVGVTGLVLMMVLGVPLGYGISKFPRFSKPAYILASFLAFLVMLIVITDGDVAAKALYVRDVYFLGYFAMITLLNGWIAHLIVHGKRKRPPVRVETVFE</sequence>
<protein>
    <submittedName>
        <fullName evidence="2">Uncharacterized protein</fullName>
    </submittedName>
</protein>
<organism evidence="2 3">
    <name type="scientific">Kordiimonas lipolytica</name>
    <dbReference type="NCBI Taxonomy" id="1662421"/>
    <lineage>
        <taxon>Bacteria</taxon>
        <taxon>Pseudomonadati</taxon>
        <taxon>Pseudomonadota</taxon>
        <taxon>Alphaproteobacteria</taxon>
        <taxon>Kordiimonadales</taxon>
        <taxon>Kordiimonadaceae</taxon>
        <taxon>Kordiimonas</taxon>
    </lineage>
</organism>
<accession>A0ABV8UBE8</accession>